<proteinExistence type="predicted"/>
<feature type="active site" evidence="1">
    <location>
        <position position="1319"/>
    </location>
</feature>
<dbReference type="Proteomes" id="UP000278886">
    <property type="component" value="Chromosome"/>
</dbReference>
<evidence type="ECO:0000313" key="5">
    <source>
        <dbReference type="Proteomes" id="UP000278886"/>
    </source>
</evidence>
<feature type="disulfide bond" evidence="2">
    <location>
        <begin position="1050"/>
        <end position="1088"/>
    </location>
</feature>
<sequence>MSSSIVRGRMRSYSSRWSSRTLMAVLAAGVIASVAVSGADLLSAQASTPQPEPELREVDAANGIAWGDREAVLGRQWADSSDQVSVVVGGREGLAVLHADEAHGYAWNELTSLPTNDPDADLWISNSCVTSSGRYMAVVYGPRTITNSEEGFGFGATAAIVDLSSGAVRELGTGYSIAYFNPGCGAGDTFTLSADAPGTGGTLIAAIEASSGRVINQTSVNSQATSAVSDEVGTIYAVSDGGIIGVPAGEKARRVSSTSGITYDLSIDATDRLGYVAYDGTTASAYILPLAKTTKPTRIATGPVTELGIRSAQGGGFYLLGGGVKRTLADDSVKSLPTGRPNSVVSSTGKLVVTSVKPAGIAPASDKMTPDDLEAKVAAIATVTGRELAFNLGQYEPSAWSGDSSEAPARGAFGFARPGRLWVAATAGDPHDPVESERYCSVPRNDPDNQAYQPKPRQVEWAVDRAVKGQLTVARPANWRNLGMTNYAPQVLIPPVALTGGGTMPPQVVLGVLMQESNMWQASRFTAPGNTGNPLIGNFYGNQSNLWSIDWTQADCGYGVGQITDGMRIAGHDGGTALTYAQQRAIALDYTANIAMTVRMLGQKWNQLKSLGITINDGSASSIENWFAAVWIYNTGLQPSSAALGNGTGCSPGPSCTTAAGTWGLGWSNNPINPKYPPSRLAFLANNNAADAAQPQNWPYPEKVMGFAAWGLTLVETQWTDAPTRTYPTRLVPSYTLAWWTTNANRDTVKPPLESFCDPTVNGCYTTNPCTIAGSFCYWHGNVTWKNCGASECGFGNERFSSSSYPTENSSMSNTALDPKTRQSSFLPNCSAPPVAMLVVDDTPHADARNSSVEQTGDECVPQSRTGSFQFTFGSVDPNGSYPAKVDLHQQGGGFNGHFYFAHTQEASQPSRTVTGTWSLGQSLTNQWTRVWIHLPDYAGWTDSAAYTVNYAPGKSQTRYLAQRRYASEWVPIGVFQVDGSPTVTLSNLGRYNMGVDDVAWDAVGFETLSSKPSDFVVALGDSFSSGEGAGSYEPYSDHDGTNAARRNGCHVSKDNWVRKTKLPGDSQTIGYRADHADASLDYQFLACSGAESEHLLPYLGLAAPPKNAEGEDGSDGTNHQVSQMDRGYLDENTTLVTLSIGGNDMRFSPILSACIVRSLVYGIPCDFAVFLSGDGSEDIATATARRLEYELPETLVTVLAAIKERAPNATIVLMGYPNLFETDTTCVEIDASNHTWLNQLSTDLTSVMSNAAATMDEPGAQRVLFADPQSQFTGHNLCTTTSGINGLVFTQTPGDKPMFEMPVPGPNFGLGVSQESVHPNTLGTSYFAAALEDVLDGVYP</sequence>
<dbReference type="InterPro" id="IPR037460">
    <property type="entry name" value="SEST-like"/>
</dbReference>
<evidence type="ECO:0000256" key="3">
    <source>
        <dbReference type="SAM" id="MobiDB-lite"/>
    </source>
</evidence>
<dbReference type="CDD" id="cd01823">
    <property type="entry name" value="SEST_like"/>
    <property type="match status" value="1"/>
</dbReference>
<reference evidence="5" key="1">
    <citation type="submission" date="2018-09" db="EMBL/GenBank/DDBJ databases">
        <title>Genome sequencing of strain 2DFWR-13.</title>
        <authorList>
            <person name="Heo J."/>
            <person name="Kim S.-J."/>
            <person name="Kwon S.-W."/>
        </authorList>
    </citation>
    <scope>NUCLEOTIDE SEQUENCE [LARGE SCALE GENOMIC DNA]</scope>
    <source>
        <strain evidence="5">2DFWR-13</strain>
    </source>
</reference>
<dbReference type="SUPFAM" id="SSF52266">
    <property type="entry name" value="SGNH hydrolase"/>
    <property type="match status" value="1"/>
</dbReference>
<dbReference type="GO" id="GO:0004806">
    <property type="term" value="F:triacylglycerol lipase activity"/>
    <property type="evidence" value="ECO:0007669"/>
    <property type="project" value="TreeGrafter"/>
</dbReference>
<evidence type="ECO:0000256" key="1">
    <source>
        <dbReference type="PIRSR" id="PIRSR637460-1"/>
    </source>
</evidence>
<dbReference type="Gene3D" id="3.40.50.1110">
    <property type="entry name" value="SGNH hydrolase"/>
    <property type="match status" value="1"/>
</dbReference>
<dbReference type="InterPro" id="IPR036514">
    <property type="entry name" value="SGNH_hydro_sf"/>
</dbReference>
<accession>A0A387B889</accession>
<keyword evidence="4" id="KW-0378">Hydrolase</keyword>
<dbReference type="EMBL" id="CP032630">
    <property type="protein sequence ID" value="AYF97199.1"/>
    <property type="molecule type" value="Genomic_DNA"/>
</dbReference>
<feature type="region of interest" description="Disordered" evidence="3">
    <location>
        <begin position="1029"/>
        <end position="1048"/>
    </location>
</feature>
<protein>
    <submittedName>
        <fullName evidence="4">SGNH/GDSL hydrolase family protein</fullName>
    </submittedName>
</protein>
<dbReference type="PANTHER" id="PTHR37981">
    <property type="entry name" value="LIPASE 2"/>
    <property type="match status" value="1"/>
</dbReference>
<keyword evidence="5" id="KW-1185">Reference proteome</keyword>
<dbReference type="PANTHER" id="PTHR37981:SF1">
    <property type="entry name" value="SGNH HYDROLASE-TYPE ESTERASE DOMAIN-CONTAINING PROTEIN"/>
    <property type="match status" value="1"/>
</dbReference>
<gene>
    <name evidence="4" type="ORF">D7I47_02335</name>
</gene>
<dbReference type="GO" id="GO:0019433">
    <property type="term" value="P:triglyceride catabolic process"/>
    <property type="evidence" value="ECO:0007669"/>
    <property type="project" value="TreeGrafter"/>
</dbReference>
<evidence type="ECO:0000256" key="2">
    <source>
        <dbReference type="PIRSR" id="PIRSR637460-2"/>
    </source>
</evidence>
<organism evidence="4 5">
    <name type="scientific">Protaetiibacter intestinalis</name>
    <dbReference type="NCBI Taxonomy" id="2419774"/>
    <lineage>
        <taxon>Bacteria</taxon>
        <taxon>Bacillati</taxon>
        <taxon>Actinomycetota</taxon>
        <taxon>Actinomycetes</taxon>
        <taxon>Micrococcales</taxon>
        <taxon>Microbacteriaceae</taxon>
        <taxon>Protaetiibacter</taxon>
    </lineage>
</organism>
<feature type="region of interest" description="Disordered" evidence="3">
    <location>
        <begin position="426"/>
        <end position="456"/>
    </location>
</feature>
<name>A0A387B889_9MICO</name>
<keyword evidence="2" id="KW-1015">Disulfide bond</keyword>
<feature type="active site" description="Nucleophile" evidence="1">
    <location>
        <position position="1023"/>
    </location>
</feature>
<feature type="compositionally biased region" description="Basic and acidic residues" evidence="3">
    <location>
        <begin position="429"/>
        <end position="438"/>
    </location>
</feature>
<dbReference type="KEGG" id="lyd:D7I47_02335"/>
<evidence type="ECO:0000313" key="4">
    <source>
        <dbReference type="EMBL" id="AYF97199.1"/>
    </source>
</evidence>
<feature type="disulfide bond" evidence="2">
    <location>
        <begin position="1227"/>
        <end position="1279"/>
    </location>
</feature>